<dbReference type="EMBL" id="FNLC01000001">
    <property type="protein sequence ID" value="SDQ65243.1"/>
    <property type="molecule type" value="Genomic_DNA"/>
</dbReference>
<keyword evidence="2" id="KW-1185">Reference proteome</keyword>
<name>A0A1H1CM33_NATTX</name>
<dbReference type="AlphaFoldDB" id="A0A1H1CM33"/>
<evidence type="ECO:0000313" key="1">
    <source>
        <dbReference type="EMBL" id="SDQ65243.1"/>
    </source>
</evidence>
<gene>
    <name evidence="1" type="ORF">SAMN04489842_1456</name>
</gene>
<reference evidence="2" key="1">
    <citation type="submission" date="2016-10" db="EMBL/GenBank/DDBJ databases">
        <authorList>
            <person name="Varghese N."/>
            <person name="Submissions S."/>
        </authorList>
    </citation>
    <scope>NUCLEOTIDE SEQUENCE [LARGE SCALE GENOMIC DNA]</scope>
    <source>
        <strain evidence="2">DSM 24767</strain>
    </source>
</reference>
<sequence length="84" mass="9572">MSRRIPKDTWRERVARVLKTGDWMDAHDVSSALTSSDEIGYTISNGGASSVLSDMNRHDDVVRQSVSRGQIQYEYRLREDAVIE</sequence>
<dbReference type="Proteomes" id="UP000198848">
    <property type="component" value="Unassembled WGS sequence"/>
</dbReference>
<evidence type="ECO:0000313" key="2">
    <source>
        <dbReference type="Proteomes" id="UP000198848"/>
    </source>
</evidence>
<accession>A0A1H1CM33</accession>
<protein>
    <submittedName>
        <fullName evidence="1">Uncharacterized protein</fullName>
    </submittedName>
</protein>
<proteinExistence type="predicted"/>
<organism evidence="1 2">
    <name type="scientific">Natronobacterium texcoconense</name>
    <dbReference type="NCBI Taxonomy" id="1095778"/>
    <lineage>
        <taxon>Archaea</taxon>
        <taxon>Methanobacteriati</taxon>
        <taxon>Methanobacteriota</taxon>
        <taxon>Stenosarchaea group</taxon>
        <taxon>Halobacteria</taxon>
        <taxon>Halobacteriales</taxon>
        <taxon>Natrialbaceae</taxon>
        <taxon>Natronobacterium</taxon>
    </lineage>
</organism>